<dbReference type="GO" id="GO:0006271">
    <property type="term" value="P:DNA strand elongation involved in DNA replication"/>
    <property type="evidence" value="ECO:0007669"/>
    <property type="project" value="TreeGrafter"/>
</dbReference>
<evidence type="ECO:0000313" key="6">
    <source>
        <dbReference type="EMBL" id="GFQ97550.1"/>
    </source>
</evidence>
<feature type="region of interest" description="Disordered" evidence="5">
    <location>
        <begin position="443"/>
        <end position="472"/>
    </location>
</feature>
<evidence type="ECO:0000256" key="4">
    <source>
        <dbReference type="ARBA" id="ARBA00023242"/>
    </source>
</evidence>
<sequence>MSQNECFERLEELIMDEDRTVTYKLLSRECKIHVNLAKQYLHEFAEKQKSEIKNLHSTYFVAGYGNKEKGNVFKLLVVSQNNLDDTKKSLSEVTSCHIFSVGRGKRDEWGLFRDDQHYNATLENNHNYSAIKNSNVEIKSPILSKATNEQSNGLKKEAKAPFVPKVSATFFKNAAKNSVQQKNNQDNHAENNNVDNNDDSTEVEKSKTSSPAEKQKSEKSQKPNTLASMWQKNEDKMKDAKNINSKTDAKPKAKEIKPVAKNSIMNMFSKQAEKKAENYSKKSPVLHSMNTTDKTESTKEKLVSDTKPVELPKPKEEAHSTKPISQKRKSSPRQSKTSSKQKNENKPDDESGPKKKKHRRICTYDDSDSESESEEAKDRAQRSLWEPEDPLEVVSSIQPATPASDDSEELIPPTPPVVSKGKKKAWKTVQKTFEEDGFLVTKQEKELVSEDDEDPVPQNIKNKEASKPNPFTYRKQASLTSFFKQK</sequence>
<dbReference type="PANTHER" id="PTHR17598">
    <property type="entry name" value="DNA POLYMERASE DELTA SUBUNIT 3"/>
    <property type="match status" value="1"/>
</dbReference>
<evidence type="ECO:0000256" key="5">
    <source>
        <dbReference type="SAM" id="MobiDB-lite"/>
    </source>
</evidence>
<proteinExistence type="predicted"/>
<dbReference type="Pfam" id="PF09507">
    <property type="entry name" value="CDC27"/>
    <property type="match status" value="1"/>
</dbReference>
<dbReference type="FunFam" id="3.90.1030.20:FF:000002">
    <property type="entry name" value="DNA polymerase delta subunit"/>
    <property type="match status" value="1"/>
</dbReference>
<keyword evidence="3" id="KW-0235">DNA replication</keyword>
<dbReference type="OrthoDB" id="514823at2759"/>
<dbReference type="EMBL" id="BMAO01004863">
    <property type="protein sequence ID" value="GFQ97550.1"/>
    <property type="molecule type" value="Genomic_DNA"/>
</dbReference>
<feature type="compositionally biased region" description="Low complexity" evidence="5">
    <location>
        <begin position="183"/>
        <end position="195"/>
    </location>
</feature>
<accession>A0A8X6L4M0</accession>
<feature type="compositionally biased region" description="Basic and acidic residues" evidence="5">
    <location>
        <begin position="202"/>
        <end position="221"/>
    </location>
</feature>
<gene>
    <name evidence="6" type="primary">NCL1_05886</name>
    <name evidence="6" type="ORF">TNCT_486901</name>
</gene>
<reference evidence="6" key="1">
    <citation type="submission" date="2020-07" db="EMBL/GenBank/DDBJ databases">
        <title>Multicomponent nature underlies the extraordinary mechanical properties of spider dragline silk.</title>
        <authorList>
            <person name="Kono N."/>
            <person name="Nakamura H."/>
            <person name="Mori M."/>
            <person name="Yoshida Y."/>
            <person name="Ohtoshi R."/>
            <person name="Malay A.D."/>
            <person name="Moran D.A.P."/>
            <person name="Tomita M."/>
            <person name="Numata K."/>
            <person name="Arakawa K."/>
        </authorList>
    </citation>
    <scope>NUCLEOTIDE SEQUENCE</scope>
</reference>
<dbReference type="GO" id="GO:0043625">
    <property type="term" value="C:delta DNA polymerase complex"/>
    <property type="evidence" value="ECO:0007669"/>
    <property type="project" value="InterPro"/>
</dbReference>
<dbReference type="GO" id="GO:0003887">
    <property type="term" value="F:DNA-directed DNA polymerase activity"/>
    <property type="evidence" value="ECO:0007669"/>
    <property type="project" value="TreeGrafter"/>
</dbReference>
<comment type="subcellular location">
    <subcellularLocation>
        <location evidence="1">Nucleus</location>
    </subcellularLocation>
</comment>
<organism evidence="6 7">
    <name type="scientific">Trichonephila clavata</name>
    <name type="common">Joro spider</name>
    <name type="synonym">Nephila clavata</name>
    <dbReference type="NCBI Taxonomy" id="2740835"/>
    <lineage>
        <taxon>Eukaryota</taxon>
        <taxon>Metazoa</taxon>
        <taxon>Ecdysozoa</taxon>
        <taxon>Arthropoda</taxon>
        <taxon>Chelicerata</taxon>
        <taxon>Arachnida</taxon>
        <taxon>Araneae</taxon>
        <taxon>Araneomorphae</taxon>
        <taxon>Entelegynae</taxon>
        <taxon>Araneoidea</taxon>
        <taxon>Nephilidae</taxon>
        <taxon>Trichonephila</taxon>
    </lineage>
</organism>
<protein>
    <recommendedName>
        <fullName evidence="2">DNA polymerase delta subunit 3</fullName>
    </recommendedName>
</protein>
<feature type="compositionally biased region" description="Basic and acidic residues" evidence="5">
    <location>
        <begin position="232"/>
        <end position="258"/>
    </location>
</feature>
<evidence type="ECO:0000313" key="7">
    <source>
        <dbReference type="Proteomes" id="UP000887116"/>
    </source>
</evidence>
<dbReference type="PANTHER" id="PTHR17598:SF13">
    <property type="entry name" value="DNA POLYMERASE DELTA SUBUNIT 3"/>
    <property type="match status" value="1"/>
</dbReference>
<feature type="compositionally biased region" description="Polar residues" evidence="5">
    <location>
        <begin position="222"/>
        <end position="231"/>
    </location>
</feature>
<dbReference type="GO" id="GO:1904161">
    <property type="term" value="P:DNA synthesis involved in UV-damage excision repair"/>
    <property type="evidence" value="ECO:0007669"/>
    <property type="project" value="TreeGrafter"/>
</dbReference>
<keyword evidence="4" id="KW-0539">Nucleus</keyword>
<dbReference type="InterPro" id="IPR041913">
    <property type="entry name" value="POLD3_sf"/>
</dbReference>
<feature type="compositionally biased region" description="Basic and acidic residues" evidence="5">
    <location>
        <begin position="293"/>
        <end position="320"/>
    </location>
</feature>
<evidence type="ECO:0000256" key="2">
    <source>
        <dbReference type="ARBA" id="ARBA00017589"/>
    </source>
</evidence>
<dbReference type="GO" id="GO:0006297">
    <property type="term" value="P:nucleotide-excision repair, DNA gap filling"/>
    <property type="evidence" value="ECO:0007669"/>
    <property type="project" value="TreeGrafter"/>
</dbReference>
<name>A0A8X6L4M0_TRICU</name>
<keyword evidence="7" id="KW-1185">Reference proteome</keyword>
<dbReference type="AlphaFoldDB" id="A0A8X6L4M0"/>
<dbReference type="InterPro" id="IPR019038">
    <property type="entry name" value="POLD3"/>
</dbReference>
<comment type="caution">
    <text evidence="6">The sequence shown here is derived from an EMBL/GenBank/DDBJ whole genome shotgun (WGS) entry which is preliminary data.</text>
</comment>
<feature type="compositionally biased region" description="Basic and acidic residues" evidence="5">
    <location>
        <begin position="271"/>
        <end position="280"/>
    </location>
</feature>
<feature type="region of interest" description="Disordered" evidence="5">
    <location>
        <begin position="177"/>
        <end position="424"/>
    </location>
</feature>
<evidence type="ECO:0000256" key="3">
    <source>
        <dbReference type="ARBA" id="ARBA00022705"/>
    </source>
</evidence>
<dbReference type="Proteomes" id="UP000887116">
    <property type="component" value="Unassembled WGS sequence"/>
</dbReference>
<dbReference type="Gene3D" id="3.90.1030.20">
    <property type="entry name" value="DNA polymerase delta, p66 (Cdc27) subunit, wHTH domain"/>
    <property type="match status" value="1"/>
</dbReference>
<feature type="compositionally biased region" description="Basic and acidic residues" evidence="5">
    <location>
        <begin position="341"/>
        <end position="353"/>
    </location>
</feature>
<evidence type="ECO:0000256" key="1">
    <source>
        <dbReference type="ARBA" id="ARBA00004123"/>
    </source>
</evidence>